<gene>
    <name evidence="3" type="ORF">NUH88_07145</name>
</gene>
<feature type="chain" id="PRO_5039899265" evidence="1">
    <location>
        <begin position="24"/>
        <end position="400"/>
    </location>
</feature>
<feature type="domain" description="Peptidoglycan binding-like" evidence="2">
    <location>
        <begin position="314"/>
        <end position="365"/>
    </location>
</feature>
<accession>A0A9J7AZL7</accession>
<dbReference type="SUPFAM" id="SSF47090">
    <property type="entry name" value="PGBD-like"/>
    <property type="match status" value="1"/>
</dbReference>
<dbReference type="RefSeq" id="WP_257772160.1">
    <property type="nucleotide sequence ID" value="NZ_CP102480.1"/>
</dbReference>
<evidence type="ECO:0000259" key="2">
    <source>
        <dbReference type="Pfam" id="PF01471"/>
    </source>
</evidence>
<feature type="signal peptide" evidence="1">
    <location>
        <begin position="1"/>
        <end position="23"/>
    </location>
</feature>
<evidence type="ECO:0000313" key="3">
    <source>
        <dbReference type="EMBL" id="UUX52210.1"/>
    </source>
</evidence>
<dbReference type="InterPro" id="IPR036365">
    <property type="entry name" value="PGBD-like_sf"/>
</dbReference>
<dbReference type="InterPro" id="IPR002477">
    <property type="entry name" value="Peptidoglycan-bd-like"/>
</dbReference>
<protein>
    <submittedName>
        <fullName evidence="3">Peptidoglycan-binding protein</fullName>
    </submittedName>
</protein>
<keyword evidence="4" id="KW-1185">Reference proteome</keyword>
<proteinExistence type="predicted"/>
<dbReference type="Gene3D" id="1.10.101.10">
    <property type="entry name" value="PGBD-like superfamily/PGBD"/>
    <property type="match status" value="1"/>
</dbReference>
<reference evidence="3" key="1">
    <citation type="submission" date="2022-08" db="EMBL/GenBank/DDBJ databases">
        <title>Nisaea acidiphila sp. nov., isolated from a marine algal debris and emended description of the genus Nisaea Urios et al. 2008.</title>
        <authorList>
            <person name="Kwon K."/>
        </authorList>
    </citation>
    <scope>NUCLEOTIDE SEQUENCE</scope>
    <source>
        <strain evidence="3">MEBiC11861</strain>
    </source>
</reference>
<dbReference type="KEGG" id="naci:NUH88_07145"/>
<dbReference type="Pfam" id="PF01471">
    <property type="entry name" value="PG_binding_1"/>
    <property type="match status" value="1"/>
</dbReference>
<evidence type="ECO:0000256" key="1">
    <source>
        <dbReference type="SAM" id="SignalP"/>
    </source>
</evidence>
<sequence>MIRRVLGPCLPKVNGFFAALALAGCSAFSPEVPEEIQQANPDNLPKSTITNFDEALVCMDDLMVIHEVPSLYLASQGIENLTSDRSISTGGKEMLITALAKMSTRSKAVRFVSYGVDIRDILDLQAAHPDKADFRAPDLFIRGGVTQVNKNLWSGQRGSGASLVFDDGQLTDGGTFFILKGEEDLTGSYSLNSGYGTVTVDMSVGHIANLQIIPGIASSNTLALKHQEGTAITADLTIGDFGFSYSFTDTESLDFNTVFRSLIQVGTIEIIGKLHNVPYWRCLANAGSVSTRSAALRERFNELGTAEDRSALYRFVQTALRDAQYYLGEVNGSFDLPTRTALQTYQQRHGLLATGLIDFETFRLMNLFTPSRDVPYIPWWDADLRQAPRTPAAATNGKKG</sequence>
<dbReference type="InterPro" id="IPR036366">
    <property type="entry name" value="PGBDSf"/>
</dbReference>
<dbReference type="EMBL" id="CP102480">
    <property type="protein sequence ID" value="UUX52210.1"/>
    <property type="molecule type" value="Genomic_DNA"/>
</dbReference>
<organism evidence="3 4">
    <name type="scientific">Nisaea acidiphila</name>
    <dbReference type="NCBI Taxonomy" id="1862145"/>
    <lineage>
        <taxon>Bacteria</taxon>
        <taxon>Pseudomonadati</taxon>
        <taxon>Pseudomonadota</taxon>
        <taxon>Alphaproteobacteria</taxon>
        <taxon>Rhodospirillales</taxon>
        <taxon>Thalassobaculaceae</taxon>
        <taxon>Nisaea</taxon>
    </lineage>
</organism>
<dbReference type="PROSITE" id="PS51257">
    <property type="entry name" value="PROKAR_LIPOPROTEIN"/>
    <property type="match status" value="1"/>
</dbReference>
<name>A0A9J7AZL7_9PROT</name>
<evidence type="ECO:0000313" key="4">
    <source>
        <dbReference type="Proteomes" id="UP001060336"/>
    </source>
</evidence>
<dbReference type="Proteomes" id="UP001060336">
    <property type="component" value="Chromosome"/>
</dbReference>
<keyword evidence="1" id="KW-0732">Signal</keyword>
<dbReference type="AlphaFoldDB" id="A0A9J7AZL7"/>